<gene>
    <name evidence="1" type="ORF">LCGC14_2247370</name>
</gene>
<dbReference type="EMBL" id="LAZR01030559">
    <property type="protein sequence ID" value="KKL56246.1"/>
    <property type="molecule type" value="Genomic_DNA"/>
</dbReference>
<accession>A0A0F9DR49</accession>
<comment type="caution">
    <text evidence="1">The sequence shown here is derived from an EMBL/GenBank/DDBJ whole genome shotgun (WGS) entry which is preliminary data.</text>
</comment>
<name>A0A0F9DR49_9ZZZZ</name>
<feature type="non-terminal residue" evidence="1">
    <location>
        <position position="1"/>
    </location>
</feature>
<organism evidence="1">
    <name type="scientific">marine sediment metagenome</name>
    <dbReference type="NCBI Taxonomy" id="412755"/>
    <lineage>
        <taxon>unclassified sequences</taxon>
        <taxon>metagenomes</taxon>
        <taxon>ecological metagenomes</taxon>
    </lineage>
</organism>
<reference evidence="1" key="1">
    <citation type="journal article" date="2015" name="Nature">
        <title>Complex archaea that bridge the gap between prokaryotes and eukaryotes.</title>
        <authorList>
            <person name="Spang A."/>
            <person name="Saw J.H."/>
            <person name="Jorgensen S.L."/>
            <person name="Zaremba-Niedzwiedzka K."/>
            <person name="Martijn J."/>
            <person name="Lind A.E."/>
            <person name="van Eijk R."/>
            <person name="Schleper C."/>
            <person name="Guy L."/>
            <person name="Ettema T.J."/>
        </authorList>
    </citation>
    <scope>NUCLEOTIDE SEQUENCE</scope>
</reference>
<dbReference type="AlphaFoldDB" id="A0A0F9DR49"/>
<evidence type="ECO:0000313" key="1">
    <source>
        <dbReference type="EMBL" id="KKL56246.1"/>
    </source>
</evidence>
<sequence length="76" mass="8528">PAPLPHLTEGSMNYHIMYFDANSSLAGWRFFGTHSGDTPQEAIKASKIDSKVSLTKLRLYDVASGLEYERKGWKPI</sequence>
<proteinExistence type="predicted"/>
<protein>
    <submittedName>
        <fullName evidence="1">Uncharacterized protein</fullName>
    </submittedName>
</protein>